<dbReference type="InterPro" id="IPR008266">
    <property type="entry name" value="Tyr_kinase_AS"/>
</dbReference>
<evidence type="ECO:0000256" key="3">
    <source>
        <dbReference type="ARBA" id="ARBA00022679"/>
    </source>
</evidence>
<comment type="caution">
    <text evidence="10">The sequence shown here is derived from an EMBL/GenBank/DDBJ whole genome shotgun (WGS) entry which is preliminary data.</text>
</comment>
<gene>
    <name evidence="10" type="ORF">BcabD6B2_17060</name>
</gene>
<dbReference type="InterPro" id="IPR011009">
    <property type="entry name" value="Kinase-like_dom_sf"/>
</dbReference>
<evidence type="ECO:0000256" key="5">
    <source>
        <dbReference type="ARBA" id="ARBA00022777"/>
    </source>
</evidence>
<evidence type="ECO:0000256" key="2">
    <source>
        <dbReference type="ARBA" id="ARBA00022527"/>
    </source>
</evidence>
<keyword evidence="3" id="KW-0808">Transferase</keyword>
<keyword evidence="4" id="KW-0547">Nucleotide-binding</keyword>
<comment type="catalytic activity">
    <reaction evidence="7">
        <text>L-threonyl-[protein] + ATP = O-phospho-L-threonyl-[protein] + ADP + H(+)</text>
        <dbReference type="Rhea" id="RHEA:46608"/>
        <dbReference type="Rhea" id="RHEA-COMP:11060"/>
        <dbReference type="Rhea" id="RHEA-COMP:11605"/>
        <dbReference type="ChEBI" id="CHEBI:15378"/>
        <dbReference type="ChEBI" id="CHEBI:30013"/>
        <dbReference type="ChEBI" id="CHEBI:30616"/>
        <dbReference type="ChEBI" id="CHEBI:61977"/>
        <dbReference type="ChEBI" id="CHEBI:456216"/>
        <dbReference type="EC" id="2.7.11.1"/>
    </reaction>
</comment>
<dbReference type="PANTHER" id="PTHR24356:SF1">
    <property type="entry name" value="SERINE_THREONINE-PROTEIN KINASE GREATWALL"/>
    <property type="match status" value="1"/>
</dbReference>
<dbReference type="GO" id="GO:0005524">
    <property type="term" value="F:ATP binding"/>
    <property type="evidence" value="ECO:0007669"/>
    <property type="project" value="UniProtKB-KW"/>
</dbReference>
<evidence type="ECO:0000256" key="1">
    <source>
        <dbReference type="ARBA" id="ARBA00012513"/>
    </source>
</evidence>
<sequence>MAHTWSFRFPLCGKRRAFKYFVLCTVERKHSCKIFLAFRVPAPALAVDYTINDAGVLRDYGFCVEDGVVEQVGPVSFRRGPRRLEPEAARALDHYCERRMLCVLKRYHCPSDRTPANVAKRATSEIQALRRLGRAKGVVSMLETFEYDGALYCAMEYLWRGTLWHLIRRNNGLDLHTAKVYALQVAMAIGAIHRQGISHRDVTSSNVMITSAGSLKVIDFNLSKSLKNLDARMNSFVGTYNAMPPEVLHCHSGSALVSGDPYYTKEIDWWYFGALVYEMLTGQLPFHAGNEGAVAFYNKVISSPQSINLEAVEDPTARDLVERLMHGVPSERLGAVGGMAGVIKHPFFAGVRSSMRPISLPTDYIESRIFECIKVGSSFSRPRHGMQAMITGDSGV</sequence>
<dbReference type="EC" id="2.7.11.1" evidence="1"/>
<dbReference type="InterPro" id="IPR000719">
    <property type="entry name" value="Prot_kinase_dom"/>
</dbReference>
<dbReference type="Proteomes" id="UP001497744">
    <property type="component" value="Unassembled WGS sequence"/>
</dbReference>
<evidence type="ECO:0000313" key="10">
    <source>
        <dbReference type="EMBL" id="GIX62271.1"/>
    </source>
</evidence>
<dbReference type="AlphaFoldDB" id="A0AAV4LR00"/>
<dbReference type="PROSITE" id="PS50011">
    <property type="entry name" value="PROTEIN_KINASE_DOM"/>
    <property type="match status" value="1"/>
</dbReference>
<keyword evidence="2" id="KW-0723">Serine/threonine-protein kinase</keyword>
<evidence type="ECO:0000259" key="9">
    <source>
        <dbReference type="PROSITE" id="PS50011"/>
    </source>
</evidence>
<accession>A0AAV4LR00</accession>
<organism evidence="10 11">
    <name type="scientific">Babesia caballi</name>
    <dbReference type="NCBI Taxonomy" id="5871"/>
    <lineage>
        <taxon>Eukaryota</taxon>
        <taxon>Sar</taxon>
        <taxon>Alveolata</taxon>
        <taxon>Apicomplexa</taxon>
        <taxon>Aconoidasida</taxon>
        <taxon>Piroplasmida</taxon>
        <taxon>Babesiidae</taxon>
        <taxon>Babesia</taxon>
    </lineage>
</organism>
<dbReference type="PANTHER" id="PTHR24356">
    <property type="entry name" value="SERINE/THREONINE-PROTEIN KINASE"/>
    <property type="match status" value="1"/>
</dbReference>
<proteinExistence type="predicted"/>
<evidence type="ECO:0000256" key="6">
    <source>
        <dbReference type="ARBA" id="ARBA00022840"/>
    </source>
</evidence>
<keyword evidence="6" id="KW-0067">ATP-binding</keyword>
<dbReference type="InterPro" id="IPR050236">
    <property type="entry name" value="Ser_Thr_kinase_AGC"/>
</dbReference>
<reference evidence="10 11" key="1">
    <citation type="submission" date="2021-06" db="EMBL/GenBank/DDBJ databases">
        <title>Genome sequence of Babesia caballi.</title>
        <authorList>
            <person name="Yamagishi J."/>
            <person name="Kidaka T."/>
            <person name="Ochi A."/>
        </authorList>
    </citation>
    <scope>NUCLEOTIDE SEQUENCE [LARGE SCALE GENOMIC DNA]</scope>
    <source>
        <strain evidence="10">USDA-D6B2</strain>
    </source>
</reference>
<protein>
    <recommendedName>
        <fullName evidence="1">non-specific serine/threonine protein kinase</fullName>
        <ecNumber evidence="1">2.7.11.1</ecNumber>
    </recommendedName>
</protein>
<dbReference type="GO" id="GO:0004674">
    <property type="term" value="F:protein serine/threonine kinase activity"/>
    <property type="evidence" value="ECO:0007669"/>
    <property type="project" value="UniProtKB-KW"/>
</dbReference>
<dbReference type="GeneID" id="94193752"/>
<evidence type="ECO:0000256" key="7">
    <source>
        <dbReference type="ARBA" id="ARBA00047899"/>
    </source>
</evidence>
<feature type="domain" description="Protein kinase" evidence="9">
    <location>
        <begin position="66"/>
        <end position="348"/>
    </location>
</feature>
<dbReference type="RefSeq" id="XP_067714340.1">
    <property type="nucleotide sequence ID" value="XM_067858239.1"/>
</dbReference>
<dbReference type="Pfam" id="PF00069">
    <property type="entry name" value="Pkinase"/>
    <property type="match status" value="1"/>
</dbReference>
<comment type="catalytic activity">
    <reaction evidence="8">
        <text>L-seryl-[protein] + ATP = O-phospho-L-seryl-[protein] + ADP + H(+)</text>
        <dbReference type="Rhea" id="RHEA:17989"/>
        <dbReference type="Rhea" id="RHEA-COMP:9863"/>
        <dbReference type="Rhea" id="RHEA-COMP:11604"/>
        <dbReference type="ChEBI" id="CHEBI:15378"/>
        <dbReference type="ChEBI" id="CHEBI:29999"/>
        <dbReference type="ChEBI" id="CHEBI:30616"/>
        <dbReference type="ChEBI" id="CHEBI:83421"/>
        <dbReference type="ChEBI" id="CHEBI:456216"/>
        <dbReference type="EC" id="2.7.11.1"/>
    </reaction>
</comment>
<dbReference type="EMBL" id="BPLF01000001">
    <property type="protein sequence ID" value="GIX62271.1"/>
    <property type="molecule type" value="Genomic_DNA"/>
</dbReference>
<dbReference type="Gene3D" id="1.10.510.10">
    <property type="entry name" value="Transferase(Phosphotransferase) domain 1"/>
    <property type="match status" value="1"/>
</dbReference>
<evidence type="ECO:0000256" key="8">
    <source>
        <dbReference type="ARBA" id="ARBA00048679"/>
    </source>
</evidence>
<evidence type="ECO:0000256" key="4">
    <source>
        <dbReference type="ARBA" id="ARBA00022741"/>
    </source>
</evidence>
<dbReference type="SUPFAM" id="SSF56112">
    <property type="entry name" value="Protein kinase-like (PK-like)"/>
    <property type="match status" value="1"/>
</dbReference>
<name>A0AAV4LR00_BABCB</name>
<keyword evidence="11" id="KW-1185">Reference proteome</keyword>
<evidence type="ECO:0000313" key="11">
    <source>
        <dbReference type="Proteomes" id="UP001497744"/>
    </source>
</evidence>
<dbReference type="PROSITE" id="PS00109">
    <property type="entry name" value="PROTEIN_KINASE_TYR"/>
    <property type="match status" value="1"/>
</dbReference>
<keyword evidence="5 10" id="KW-0418">Kinase</keyword>